<protein>
    <submittedName>
        <fullName evidence="1">Uncharacterized protein</fullName>
    </submittedName>
</protein>
<name>A0ACC2S4M8_9FUNG</name>
<organism evidence="1 2">
    <name type="scientific">Entomophthora muscae</name>
    <dbReference type="NCBI Taxonomy" id="34485"/>
    <lineage>
        <taxon>Eukaryota</taxon>
        <taxon>Fungi</taxon>
        <taxon>Fungi incertae sedis</taxon>
        <taxon>Zoopagomycota</taxon>
        <taxon>Entomophthoromycotina</taxon>
        <taxon>Entomophthoromycetes</taxon>
        <taxon>Entomophthorales</taxon>
        <taxon>Entomophthoraceae</taxon>
        <taxon>Entomophthora</taxon>
    </lineage>
</organism>
<gene>
    <name evidence="1" type="ORF">DSO57_1024266</name>
</gene>
<dbReference type="Proteomes" id="UP001165960">
    <property type="component" value="Unassembled WGS sequence"/>
</dbReference>
<accession>A0ACC2S4M8</accession>
<keyword evidence="2" id="KW-1185">Reference proteome</keyword>
<proteinExistence type="predicted"/>
<sequence>MTIEESMIKDVDEQTKVQPALNKIPSCREYGYLIGQANYGSVTVLSLIFVTIAYRTKNDWILRGVKRMKA</sequence>
<comment type="caution">
    <text evidence="1">The sequence shown here is derived from an EMBL/GenBank/DDBJ whole genome shotgun (WGS) entry which is preliminary data.</text>
</comment>
<evidence type="ECO:0000313" key="1">
    <source>
        <dbReference type="EMBL" id="KAJ9057275.1"/>
    </source>
</evidence>
<evidence type="ECO:0000313" key="2">
    <source>
        <dbReference type="Proteomes" id="UP001165960"/>
    </source>
</evidence>
<reference evidence="1" key="1">
    <citation type="submission" date="2022-04" db="EMBL/GenBank/DDBJ databases">
        <title>Genome of the entomopathogenic fungus Entomophthora muscae.</title>
        <authorList>
            <person name="Elya C."/>
            <person name="Lovett B.R."/>
            <person name="Lee E."/>
            <person name="Macias A.M."/>
            <person name="Hajek A.E."/>
            <person name="De Bivort B.L."/>
            <person name="Kasson M.T."/>
            <person name="De Fine Licht H.H."/>
            <person name="Stajich J.E."/>
        </authorList>
    </citation>
    <scope>NUCLEOTIDE SEQUENCE</scope>
    <source>
        <strain evidence="1">Berkeley</strain>
    </source>
</reference>
<dbReference type="EMBL" id="QTSX02005810">
    <property type="protein sequence ID" value="KAJ9057275.1"/>
    <property type="molecule type" value="Genomic_DNA"/>
</dbReference>